<evidence type="ECO:0000313" key="10">
    <source>
        <dbReference type="Proteomes" id="UP000490922"/>
    </source>
</evidence>
<evidence type="ECO:0000259" key="7">
    <source>
        <dbReference type="Pfam" id="PF20511"/>
    </source>
</evidence>
<keyword evidence="10" id="KW-1185">Reference proteome</keyword>
<evidence type="ECO:0000256" key="6">
    <source>
        <dbReference type="PIRSR" id="PIRSR036894-2"/>
    </source>
</evidence>
<dbReference type="InterPro" id="IPR011051">
    <property type="entry name" value="RmlC_Cupin_sf"/>
</dbReference>
<dbReference type="RefSeq" id="WP_151107123.1">
    <property type="nucleotide sequence ID" value="NZ_WAEM01000002.1"/>
</dbReference>
<dbReference type="CDD" id="cd07010">
    <property type="entry name" value="cupin_PMI_type_I_N_bac"/>
    <property type="match status" value="1"/>
</dbReference>
<feature type="binding site" evidence="5">
    <location>
        <position position="180"/>
    </location>
    <ligand>
        <name>Zn(2+)</name>
        <dbReference type="ChEBI" id="CHEBI:29105"/>
    </ligand>
</feature>
<dbReference type="AlphaFoldDB" id="A0A7J5AHQ2"/>
<keyword evidence="1 5" id="KW-0479">Metal-binding</keyword>
<name>A0A7J5AHQ2_9FLAO</name>
<evidence type="ECO:0000256" key="3">
    <source>
        <dbReference type="ARBA" id="ARBA00029741"/>
    </source>
</evidence>
<accession>A0A7J5AHQ2</accession>
<dbReference type="OrthoDB" id="9808275at2"/>
<dbReference type="PANTHER" id="PTHR42742:SF3">
    <property type="entry name" value="FRUCTOKINASE"/>
    <property type="match status" value="1"/>
</dbReference>
<comment type="cofactor">
    <cofactor evidence="5">
        <name>Zn(2+)</name>
        <dbReference type="ChEBI" id="CHEBI:29105"/>
    </cofactor>
    <text evidence="5">Binds 1 zinc ion per subunit.</text>
</comment>
<dbReference type="GO" id="GO:0005975">
    <property type="term" value="P:carbohydrate metabolic process"/>
    <property type="evidence" value="ECO:0007669"/>
    <property type="project" value="InterPro"/>
</dbReference>
<evidence type="ECO:0000256" key="2">
    <source>
        <dbReference type="ARBA" id="ARBA00022833"/>
    </source>
</evidence>
<keyword evidence="9" id="KW-0413">Isomerase</keyword>
<dbReference type="PANTHER" id="PTHR42742">
    <property type="entry name" value="TRANSCRIPTIONAL REPRESSOR MPRA"/>
    <property type="match status" value="1"/>
</dbReference>
<dbReference type="InterPro" id="IPR014628">
    <property type="entry name" value="Man6P_isomerase_Firm_short"/>
</dbReference>
<dbReference type="InterPro" id="IPR014710">
    <property type="entry name" value="RmlC-like_jellyroll"/>
</dbReference>
<dbReference type="SUPFAM" id="SSF51182">
    <property type="entry name" value="RmlC-like cupins"/>
    <property type="match status" value="1"/>
</dbReference>
<dbReference type="InterPro" id="IPR051804">
    <property type="entry name" value="Carb_Metab_Reg_Kinase/Isom"/>
</dbReference>
<feature type="active site" evidence="6">
    <location>
        <position position="200"/>
    </location>
</feature>
<feature type="binding site" evidence="5">
    <location>
        <position position="122"/>
    </location>
    <ligand>
        <name>Zn(2+)</name>
        <dbReference type="ChEBI" id="CHEBI:29105"/>
    </ligand>
</feature>
<evidence type="ECO:0000256" key="5">
    <source>
        <dbReference type="PIRSR" id="PIRSR036894-1"/>
    </source>
</evidence>
<dbReference type="PIRSF" id="PIRSF036894">
    <property type="entry name" value="PMI_Firm_short"/>
    <property type="match status" value="1"/>
</dbReference>
<dbReference type="Pfam" id="PF21621">
    <property type="entry name" value="MPI_cupin_dom"/>
    <property type="match status" value="1"/>
</dbReference>
<dbReference type="Pfam" id="PF20511">
    <property type="entry name" value="PMI_typeI_cat"/>
    <property type="match status" value="1"/>
</dbReference>
<reference evidence="9 10" key="1">
    <citation type="submission" date="2019-09" db="EMBL/GenBank/DDBJ databases">
        <title>Flavobacterium sp. nov., isolated from glacier ice.</title>
        <authorList>
            <person name="Liu Q."/>
        </authorList>
    </citation>
    <scope>NUCLEOTIDE SEQUENCE [LARGE SCALE GENOMIC DNA]</scope>
    <source>
        <strain evidence="9 10">NBRC 112527</strain>
    </source>
</reference>
<keyword evidence="2 5" id="KW-0862">Zinc</keyword>
<evidence type="ECO:0000256" key="4">
    <source>
        <dbReference type="ARBA" id="ARBA00030762"/>
    </source>
</evidence>
<dbReference type="Proteomes" id="UP000490922">
    <property type="component" value="Unassembled WGS sequence"/>
</dbReference>
<dbReference type="GO" id="GO:0004476">
    <property type="term" value="F:mannose-6-phosphate isomerase activity"/>
    <property type="evidence" value="ECO:0007669"/>
    <property type="project" value="InterPro"/>
</dbReference>
<feature type="domain" description="Mannose-6-phosphate isomerase cupin" evidence="8">
    <location>
        <begin position="245"/>
        <end position="320"/>
    </location>
</feature>
<organism evidence="9 10">
    <name type="scientific">Flavobacterium luteum</name>
    <dbReference type="NCBI Taxonomy" id="2026654"/>
    <lineage>
        <taxon>Bacteria</taxon>
        <taxon>Pseudomonadati</taxon>
        <taxon>Bacteroidota</taxon>
        <taxon>Flavobacteriia</taxon>
        <taxon>Flavobacteriales</taxon>
        <taxon>Flavobacteriaceae</taxon>
        <taxon>Flavobacterium</taxon>
    </lineage>
</organism>
<evidence type="ECO:0000256" key="1">
    <source>
        <dbReference type="ARBA" id="ARBA00022723"/>
    </source>
</evidence>
<feature type="domain" description="Phosphomannose isomerase type I catalytic" evidence="7">
    <location>
        <begin position="11"/>
        <end position="117"/>
    </location>
</feature>
<gene>
    <name evidence="9" type="ORF">F6464_04055</name>
</gene>
<comment type="caution">
    <text evidence="9">The sequence shown here is derived from an EMBL/GenBank/DDBJ whole genome shotgun (WGS) entry which is preliminary data.</text>
</comment>
<dbReference type="Gene3D" id="2.60.120.10">
    <property type="entry name" value="Jelly Rolls"/>
    <property type="match status" value="2"/>
</dbReference>
<dbReference type="InterPro" id="IPR049071">
    <property type="entry name" value="MPI_cupin_dom"/>
</dbReference>
<dbReference type="InterPro" id="IPR046457">
    <property type="entry name" value="PMI_typeI_cat"/>
</dbReference>
<feature type="binding site" evidence="5">
    <location>
        <position position="105"/>
    </location>
    <ligand>
        <name>Zn(2+)</name>
        <dbReference type="ChEBI" id="CHEBI:29105"/>
    </ligand>
</feature>
<evidence type="ECO:0000313" key="9">
    <source>
        <dbReference type="EMBL" id="KAB1157131.1"/>
    </source>
</evidence>
<protein>
    <recommendedName>
        <fullName evidence="3">Phosphohexomutase</fullName>
    </recommendedName>
    <alternativeName>
        <fullName evidence="4">Phosphomannose isomerase</fullName>
    </alternativeName>
</protein>
<evidence type="ECO:0000259" key="8">
    <source>
        <dbReference type="Pfam" id="PF21621"/>
    </source>
</evidence>
<sequence>MNSKLYPLLFNPILKERIWGGTKLKSSLNKPITSDITGESWELSTVEGDVSVVSNGHLAGKTLIEIINDFPNELLGTEVYKRFGKQFPLLFKFLDAREDLSIQVHPNDELAKKRHNSFGKTEMWYIMQADENARIIVGFKEKSNAKEYIENLENKTVLSILNDVKVKAGDVFFLETGTVHAIGAGLLVAEIQQTSDITYRIYDFDRVDAQGNTRELHVDLALEAINYNKTETKKEYTRIANASNKIVNCDYFTTNFIPLDGIISVDKNGNSFTVYMCVDGFFEIVANETFYHYKKGDTVLIPASLTEYKLSGKGSILEIYIS</sequence>
<dbReference type="GO" id="GO:0008270">
    <property type="term" value="F:zinc ion binding"/>
    <property type="evidence" value="ECO:0007669"/>
    <property type="project" value="InterPro"/>
</dbReference>
<dbReference type="EMBL" id="WAEM01000002">
    <property type="protein sequence ID" value="KAB1157131.1"/>
    <property type="molecule type" value="Genomic_DNA"/>
</dbReference>
<proteinExistence type="predicted"/>